<dbReference type="InterPro" id="IPR029787">
    <property type="entry name" value="Nucleotide_cyclase"/>
</dbReference>
<dbReference type="Pfam" id="PF13185">
    <property type="entry name" value="GAF_2"/>
    <property type="match status" value="1"/>
</dbReference>
<organism evidence="3 4">
    <name type="scientific">Anaeromicrobium sediminis</name>
    <dbReference type="NCBI Taxonomy" id="1478221"/>
    <lineage>
        <taxon>Bacteria</taxon>
        <taxon>Bacillati</taxon>
        <taxon>Bacillota</taxon>
        <taxon>Clostridia</taxon>
        <taxon>Peptostreptococcales</taxon>
        <taxon>Thermotaleaceae</taxon>
        <taxon>Anaeromicrobium</taxon>
    </lineage>
</organism>
<dbReference type="EMBL" id="NIBG01000019">
    <property type="protein sequence ID" value="PAB58112.1"/>
    <property type="molecule type" value="Genomic_DNA"/>
</dbReference>
<dbReference type="Proteomes" id="UP000216024">
    <property type="component" value="Unassembled WGS sequence"/>
</dbReference>
<dbReference type="InterPro" id="IPR050469">
    <property type="entry name" value="Diguanylate_Cyclase"/>
</dbReference>
<keyword evidence="1" id="KW-0472">Membrane</keyword>
<evidence type="ECO:0000313" key="3">
    <source>
        <dbReference type="EMBL" id="PAB58112.1"/>
    </source>
</evidence>
<dbReference type="PANTHER" id="PTHR45138:SF9">
    <property type="entry name" value="DIGUANYLATE CYCLASE DGCM-RELATED"/>
    <property type="match status" value="1"/>
</dbReference>
<dbReference type="InterPro" id="IPR000160">
    <property type="entry name" value="GGDEF_dom"/>
</dbReference>
<dbReference type="PROSITE" id="PS50887">
    <property type="entry name" value="GGDEF"/>
    <property type="match status" value="1"/>
</dbReference>
<dbReference type="InterPro" id="IPR003018">
    <property type="entry name" value="GAF"/>
</dbReference>
<accession>A0A267MFE2</accession>
<feature type="transmembrane region" description="Helical" evidence="1">
    <location>
        <begin position="30"/>
        <end position="50"/>
    </location>
</feature>
<keyword evidence="1" id="KW-0812">Transmembrane</keyword>
<evidence type="ECO:0000256" key="1">
    <source>
        <dbReference type="SAM" id="Phobius"/>
    </source>
</evidence>
<protein>
    <recommendedName>
        <fullName evidence="2">GGDEF domain-containing protein</fullName>
    </recommendedName>
</protein>
<dbReference type="InterPro" id="IPR043128">
    <property type="entry name" value="Rev_trsase/Diguanyl_cyclase"/>
</dbReference>
<gene>
    <name evidence="3" type="ORF">CCE28_16690</name>
</gene>
<dbReference type="Gene3D" id="3.30.70.270">
    <property type="match status" value="1"/>
</dbReference>
<dbReference type="Pfam" id="PF00990">
    <property type="entry name" value="GGDEF"/>
    <property type="match status" value="1"/>
</dbReference>
<dbReference type="SUPFAM" id="SSF55073">
    <property type="entry name" value="Nucleotide cyclase"/>
    <property type="match status" value="1"/>
</dbReference>
<keyword evidence="4" id="KW-1185">Reference proteome</keyword>
<dbReference type="AlphaFoldDB" id="A0A267MFE2"/>
<proteinExistence type="predicted"/>
<reference evidence="3 4" key="1">
    <citation type="submission" date="2017-06" db="EMBL/GenBank/DDBJ databases">
        <title>Draft genome sequence of anaerobic fermentative bacterium Anaeromicrobium sediminis DY2726D isolated from West Pacific Ocean sediments.</title>
        <authorList>
            <person name="Zeng X."/>
        </authorList>
    </citation>
    <scope>NUCLEOTIDE SEQUENCE [LARGE SCALE GENOMIC DNA]</scope>
    <source>
        <strain evidence="3 4">DY2726D</strain>
    </source>
</reference>
<dbReference type="SUPFAM" id="SSF55781">
    <property type="entry name" value="GAF domain-like"/>
    <property type="match status" value="1"/>
</dbReference>
<dbReference type="PANTHER" id="PTHR45138">
    <property type="entry name" value="REGULATORY COMPONENTS OF SENSORY TRANSDUCTION SYSTEM"/>
    <property type="match status" value="1"/>
</dbReference>
<sequence length="411" mass="47898">MFSYRLIFIHITIVCIPILGIIFTKENINFHYFLLLTLSILALYNLKLIYKSDKNNKNKLNELACTIEEKERYNNIKDVMLQISNSIVNINDKDTLFQIVVDSAVEIIDKADVASILIKTKNGDFQFRALHRCPLNFISDIRLGMDETFLRNYNRENLYQSVIVNHSDEFNERYMDKGTFQRLNGLNLLNIKSTICTPIIVDGELYGFFNVDSKKSHGIFTEEDQVIMEYLSGQLSIAIRNQSLFEKTLFLSQYDGLTKVYHRHYFEEIYSNTYKRALRYGEKFSLGIVDLNDLKIINDIYGHIAGDQAISLFSKVLKENFRESDIIGRYGGDEFIIVALNSQIDQIKDKFHTIQKTLIEKPILYNNKKITITFSYGISSFPEDIVDSDELIRIADFRMYENKKKQKQKAL</sequence>
<dbReference type="SMART" id="SM00267">
    <property type="entry name" value="GGDEF"/>
    <property type="match status" value="1"/>
</dbReference>
<dbReference type="NCBIfam" id="TIGR00254">
    <property type="entry name" value="GGDEF"/>
    <property type="match status" value="1"/>
</dbReference>
<keyword evidence="1" id="KW-1133">Transmembrane helix</keyword>
<dbReference type="Gene3D" id="3.30.450.40">
    <property type="match status" value="1"/>
</dbReference>
<feature type="transmembrane region" description="Helical" evidence="1">
    <location>
        <begin position="7"/>
        <end position="24"/>
    </location>
</feature>
<dbReference type="GO" id="GO:0052621">
    <property type="term" value="F:diguanylate cyclase activity"/>
    <property type="evidence" value="ECO:0007669"/>
    <property type="project" value="TreeGrafter"/>
</dbReference>
<dbReference type="InterPro" id="IPR029016">
    <property type="entry name" value="GAF-like_dom_sf"/>
</dbReference>
<evidence type="ECO:0000259" key="2">
    <source>
        <dbReference type="PROSITE" id="PS50887"/>
    </source>
</evidence>
<feature type="domain" description="GGDEF" evidence="2">
    <location>
        <begin position="282"/>
        <end position="411"/>
    </location>
</feature>
<evidence type="ECO:0000313" key="4">
    <source>
        <dbReference type="Proteomes" id="UP000216024"/>
    </source>
</evidence>
<comment type="caution">
    <text evidence="3">The sequence shown here is derived from an EMBL/GenBank/DDBJ whole genome shotgun (WGS) entry which is preliminary data.</text>
</comment>
<dbReference type="CDD" id="cd01949">
    <property type="entry name" value="GGDEF"/>
    <property type="match status" value="1"/>
</dbReference>
<dbReference type="SMART" id="SM00065">
    <property type="entry name" value="GAF"/>
    <property type="match status" value="1"/>
</dbReference>
<name>A0A267MFE2_9FIRM</name>